<dbReference type="Gene3D" id="1.10.357.10">
    <property type="entry name" value="Tetracycline Repressor, domain 2"/>
    <property type="match status" value="1"/>
</dbReference>
<dbReference type="Pfam" id="PF00440">
    <property type="entry name" value="TetR_N"/>
    <property type="match status" value="1"/>
</dbReference>
<evidence type="ECO:0000256" key="1">
    <source>
        <dbReference type="ARBA" id="ARBA00023015"/>
    </source>
</evidence>
<dbReference type="GO" id="GO:0003677">
    <property type="term" value="F:DNA binding"/>
    <property type="evidence" value="ECO:0007669"/>
    <property type="project" value="UniProtKB-KW"/>
</dbReference>
<dbReference type="InterPro" id="IPR054156">
    <property type="entry name" value="YxaF_TetR_C"/>
</dbReference>
<dbReference type="PROSITE" id="PS50977">
    <property type="entry name" value="HTH_TETR_2"/>
    <property type="match status" value="1"/>
</dbReference>
<keyword evidence="2" id="KW-0238">DNA-binding</keyword>
<evidence type="ECO:0000259" key="4">
    <source>
        <dbReference type="PROSITE" id="PS50977"/>
    </source>
</evidence>
<evidence type="ECO:0000256" key="2">
    <source>
        <dbReference type="ARBA" id="ARBA00023125"/>
    </source>
</evidence>
<dbReference type="Pfam" id="PF21993">
    <property type="entry name" value="TetR_C_13_2"/>
    <property type="match status" value="1"/>
</dbReference>
<dbReference type="InterPro" id="IPR009057">
    <property type="entry name" value="Homeodomain-like_sf"/>
</dbReference>
<proteinExistence type="predicted"/>
<dbReference type="SUPFAM" id="SSF48498">
    <property type="entry name" value="Tetracyclin repressor-like, C-terminal domain"/>
    <property type="match status" value="1"/>
</dbReference>
<dbReference type="InterPro" id="IPR001647">
    <property type="entry name" value="HTH_TetR"/>
</dbReference>
<keyword evidence="3" id="KW-0804">Transcription</keyword>
<dbReference type="EMBL" id="JAPDRN010000049">
    <property type="protein sequence ID" value="KAJ9633118.1"/>
    <property type="molecule type" value="Genomic_DNA"/>
</dbReference>
<dbReference type="SUPFAM" id="SSF46689">
    <property type="entry name" value="Homeodomain-like"/>
    <property type="match status" value="1"/>
</dbReference>
<dbReference type="PANTHER" id="PTHR47506">
    <property type="entry name" value="TRANSCRIPTIONAL REGULATORY PROTEIN"/>
    <property type="match status" value="1"/>
</dbReference>
<accession>A0AA38Y206</accession>
<name>A0AA38Y206_9EURO</name>
<dbReference type="InterPro" id="IPR036271">
    <property type="entry name" value="Tet_transcr_reg_TetR-rel_C_sf"/>
</dbReference>
<evidence type="ECO:0000256" key="3">
    <source>
        <dbReference type="ARBA" id="ARBA00023163"/>
    </source>
</evidence>
<keyword evidence="1" id="KW-0805">Transcription regulation</keyword>
<sequence length="203" mass="21316">MTTVIERKEPAVSPRSSDAPQRVIDAAAQMLARVGLNATSIREVTKLAEAPLGSTYHHFPGGKQELLARATTMAGDKVEVLLIELLKGGAVQGLQQFLALWRERLLRTGFRAGCPVLAAAVEEPVEAMPSQPRAAAAEVFVRWQSHLAAAFIADGHEPAAANGLASLVIASVEGAVAMSRALQDIAPFDQVAAQLLKAAAPPA</sequence>
<comment type="caution">
    <text evidence="5">The sequence shown here is derived from an EMBL/GenBank/DDBJ whole genome shotgun (WGS) entry which is preliminary data.</text>
</comment>
<organism evidence="5">
    <name type="scientific">Knufia peltigerae</name>
    <dbReference type="NCBI Taxonomy" id="1002370"/>
    <lineage>
        <taxon>Eukaryota</taxon>
        <taxon>Fungi</taxon>
        <taxon>Dikarya</taxon>
        <taxon>Ascomycota</taxon>
        <taxon>Pezizomycotina</taxon>
        <taxon>Eurotiomycetes</taxon>
        <taxon>Chaetothyriomycetidae</taxon>
        <taxon>Chaetothyriales</taxon>
        <taxon>Trichomeriaceae</taxon>
        <taxon>Knufia</taxon>
    </lineage>
</organism>
<dbReference type="AlphaFoldDB" id="A0AA38Y206"/>
<evidence type="ECO:0000313" key="5">
    <source>
        <dbReference type="EMBL" id="KAJ9633118.1"/>
    </source>
</evidence>
<reference evidence="5" key="1">
    <citation type="submission" date="2022-10" db="EMBL/GenBank/DDBJ databases">
        <title>Culturing micro-colonial fungi from biological soil crusts in the Mojave desert and describing Neophaeococcomyces mojavensis, and introducing the new genera and species Taxawa tesnikishii.</title>
        <authorList>
            <person name="Kurbessoian T."/>
            <person name="Stajich J.E."/>
        </authorList>
    </citation>
    <scope>NUCLEOTIDE SEQUENCE</scope>
    <source>
        <strain evidence="5">TK_35</strain>
    </source>
</reference>
<dbReference type="PANTHER" id="PTHR47506:SF3">
    <property type="entry name" value="HTH-TYPE TRANSCRIPTIONAL REGULATOR LMRA"/>
    <property type="match status" value="1"/>
</dbReference>
<gene>
    <name evidence="5" type="ORF">H2204_007263</name>
</gene>
<protein>
    <recommendedName>
        <fullName evidence="4">HTH tetR-type domain-containing protein</fullName>
    </recommendedName>
</protein>
<feature type="domain" description="HTH tetR-type" evidence="4">
    <location>
        <begin position="17"/>
        <end position="77"/>
    </location>
</feature>